<sequence length="134" mass="14926">MHVGASRRSATAAVTTFRGELLANDARSLGVLALQTTSSERSAFPVPWCFRSGPRRIAVEVSSSHPEKRHIQRYLERAAGTDRDPLIGVASQRIRYGARMQNVSLYQLCRGVGLSQWLVWFVQRSSLLTRLLAS</sequence>
<proteinExistence type="predicted"/>
<reference evidence="1 2" key="1">
    <citation type="journal article" date="2020" name="J. Phycol.">
        <title>Comparative genome analysis reveals Cyanidiococcus gen. nov., a new extremophilic red algal genus sister to Cyanidioschyzon (Cyanidioschyzonaceae, Rhodophyta).</title>
        <authorList>
            <person name="Liu S.-L."/>
            <person name="Chiang Y.-R."/>
            <person name="Yoon H.S."/>
            <person name="Fu H.-Y."/>
        </authorList>
    </citation>
    <scope>NUCLEOTIDE SEQUENCE [LARGE SCALE GENOMIC DNA]</scope>
    <source>
        <strain evidence="1 2">THAL066</strain>
    </source>
</reference>
<comment type="caution">
    <text evidence="1">The sequence shown here is derived from an EMBL/GenBank/DDBJ whole genome shotgun (WGS) entry which is preliminary data.</text>
</comment>
<organism evidence="1 2">
    <name type="scientific">Cyanidiococcus yangmingshanensis</name>
    <dbReference type="NCBI Taxonomy" id="2690220"/>
    <lineage>
        <taxon>Eukaryota</taxon>
        <taxon>Rhodophyta</taxon>
        <taxon>Bangiophyceae</taxon>
        <taxon>Cyanidiales</taxon>
        <taxon>Cyanidiaceae</taxon>
        <taxon>Cyanidiococcus</taxon>
    </lineage>
</organism>
<dbReference type="EMBL" id="VWRR01000010">
    <property type="protein sequence ID" value="KAF6002516.1"/>
    <property type="molecule type" value="Genomic_DNA"/>
</dbReference>
<accession>A0A7J7IHC9</accession>
<name>A0A7J7IHC9_9RHOD</name>
<evidence type="ECO:0000313" key="1">
    <source>
        <dbReference type="EMBL" id="KAF6002516.1"/>
    </source>
</evidence>
<dbReference type="Proteomes" id="UP000530660">
    <property type="component" value="Unassembled WGS sequence"/>
</dbReference>
<keyword evidence="2" id="KW-1185">Reference proteome</keyword>
<protein>
    <submittedName>
        <fullName evidence="1">Uncharacterized protein</fullName>
    </submittedName>
</protein>
<evidence type="ECO:0000313" key="2">
    <source>
        <dbReference type="Proteomes" id="UP000530660"/>
    </source>
</evidence>
<gene>
    <name evidence="1" type="ORF">F1559_003567</name>
</gene>
<dbReference type="AlphaFoldDB" id="A0A7J7IHC9"/>